<dbReference type="InterPro" id="IPR001841">
    <property type="entry name" value="Znf_RING"/>
</dbReference>
<keyword evidence="3" id="KW-0862">Zinc</keyword>
<dbReference type="CDD" id="cd16449">
    <property type="entry name" value="RING-HC"/>
    <property type="match status" value="1"/>
</dbReference>
<evidence type="ECO:0000256" key="1">
    <source>
        <dbReference type="ARBA" id="ARBA00022723"/>
    </source>
</evidence>
<dbReference type="GeneID" id="26040014"/>
<evidence type="ECO:0000256" key="5">
    <source>
        <dbReference type="SAM" id="Coils"/>
    </source>
</evidence>
<dbReference type="KEGG" id="vg:26040014"/>
<dbReference type="GO" id="GO:0008270">
    <property type="term" value="F:zinc ion binding"/>
    <property type="evidence" value="ECO:0007669"/>
    <property type="project" value="UniProtKB-KW"/>
</dbReference>
<protein>
    <submittedName>
        <fullName evidence="7">CG30</fullName>
    </submittedName>
</protein>
<dbReference type="OrthoDB" id="27487at10239"/>
<organism evidence="7 8">
    <name type="scientific">Perigonia lusca single nucleopolyhedrovirus</name>
    <dbReference type="NCBI Taxonomy" id="1675865"/>
    <lineage>
        <taxon>Viruses</taxon>
        <taxon>Viruses incertae sedis</taxon>
        <taxon>Naldaviricetes</taxon>
        <taxon>Lefavirales</taxon>
        <taxon>Baculoviridae</taxon>
        <taxon>Alphabaculovirus</taxon>
        <taxon>Alphabaculovirus peluscae</taxon>
        <taxon>Perigonia lusca nucleopolyhedrovirus</taxon>
    </lineage>
</organism>
<proteinExistence type="predicted"/>
<evidence type="ECO:0000313" key="8">
    <source>
        <dbReference type="Proteomes" id="UP000204667"/>
    </source>
</evidence>
<reference evidence="7 8" key="1">
    <citation type="journal article" date="2016" name="Sci. Rep.">
        <title>Genome sequence of Perigonia lusca single nucleopolyhedrovirus: insights into the evolution of a nucleotide metabolism enzyme in the family Baculoviridae.</title>
        <authorList>
            <person name="Ardisson-Araujo D.M."/>
            <person name="Lima R.N."/>
            <person name="Melo F.L."/>
            <person name="Clem R.J."/>
            <person name="Huang N."/>
            <person name="Bao S.N."/>
            <person name="Sosa-Gomez D.R."/>
            <person name="Ribeiro B.M."/>
        </authorList>
    </citation>
    <scope>NUCLEOTIDE SEQUENCE [LARGE SCALE GENOMIC DNA]</scope>
</reference>
<dbReference type="SMART" id="SM00184">
    <property type="entry name" value="RING"/>
    <property type="match status" value="1"/>
</dbReference>
<keyword evidence="1" id="KW-0479">Metal-binding</keyword>
<feature type="domain" description="RING-type" evidence="6">
    <location>
        <begin position="9"/>
        <end position="64"/>
    </location>
</feature>
<keyword evidence="5" id="KW-0175">Coiled coil</keyword>
<dbReference type="EMBL" id="KM596836">
    <property type="protein sequence ID" value="AKN80656.1"/>
    <property type="molecule type" value="Genomic_DNA"/>
</dbReference>
<evidence type="ECO:0000256" key="3">
    <source>
        <dbReference type="ARBA" id="ARBA00022833"/>
    </source>
</evidence>
<accession>A0A0M3WR42</accession>
<evidence type="ECO:0000313" key="7">
    <source>
        <dbReference type="EMBL" id="AKN80656.1"/>
    </source>
</evidence>
<dbReference type="PROSITE" id="PS50089">
    <property type="entry name" value="ZF_RING_2"/>
    <property type="match status" value="1"/>
</dbReference>
<sequence length="245" mass="27620">MSTAVSLSCCICINVSQVRNTNREDVDNMCVLPLLKLASCGHSLCFSCAESIKMATKITCPMCRQINNRIRVYSINGNKVTAIDCVVSALRKLREAPTSLNAVDFARSMFENNVEASHSTSAIDNVDDVINLINDHEDESQTFTENEDEIVSQQLPSTTAIFQNIDQQIMENVYTMSILQTEITNEKKNLDELKDAKVQLLAEIDSLRQQHEQMRNQRNLTMIECNKAIIERNQVVTDKEKKKGV</sequence>
<gene>
    <name evidence="7" type="primary">cg30</name>
</gene>
<feature type="coiled-coil region" evidence="5">
    <location>
        <begin position="176"/>
        <end position="224"/>
    </location>
</feature>
<dbReference type="InterPro" id="IPR013083">
    <property type="entry name" value="Znf_RING/FYVE/PHD"/>
</dbReference>
<dbReference type="Proteomes" id="UP000204667">
    <property type="component" value="Segment"/>
</dbReference>
<name>A0A0M3WR42_9ABAC</name>
<keyword evidence="8" id="KW-1185">Reference proteome</keyword>
<evidence type="ECO:0000256" key="4">
    <source>
        <dbReference type="PROSITE-ProRule" id="PRU00175"/>
    </source>
</evidence>
<dbReference type="SUPFAM" id="SSF57850">
    <property type="entry name" value="RING/U-box"/>
    <property type="match status" value="1"/>
</dbReference>
<dbReference type="PROSITE" id="PS00518">
    <property type="entry name" value="ZF_RING_1"/>
    <property type="match status" value="1"/>
</dbReference>
<evidence type="ECO:0000259" key="6">
    <source>
        <dbReference type="PROSITE" id="PS50089"/>
    </source>
</evidence>
<evidence type="ECO:0000256" key="2">
    <source>
        <dbReference type="ARBA" id="ARBA00022771"/>
    </source>
</evidence>
<keyword evidence="2 4" id="KW-0863">Zinc-finger</keyword>
<dbReference type="RefSeq" id="YP_009165678.1">
    <property type="nucleotide sequence ID" value="NC_027923.1"/>
</dbReference>
<dbReference type="InterPro" id="IPR017907">
    <property type="entry name" value="Znf_RING_CS"/>
</dbReference>
<dbReference type="Gene3D" id="3.30.40.10">
    <property type="entry name" value="Zinc/RING finger domain, C3HC4 (zinc finger)"/>
    <property type="match status" value="1"/>
</dbReference>